<dbReference type="AlphaFoldDB" id="A0A0W0VV24"/>
<organism evidence="3 4">
    <name type="scientific">Legionella maceachernii</name>
    <dbReference type="NCBI Taxonomy" id="466"/>
    <lineage>
        <taxon>Bacteria</taxon>
        <taxon>Pseudomonadati</taxon>
        <taxon>Pseudomonadota</taxon>
        <taxon>Gammaproteobacteria</taxon>
        <taxon>Legionellales</taxon>
        <taxon>Legionellaceae</taxon>
        <taxon>Legionella</taxon>
    </lineage>
</organism>
<dbReference type="InterPro" id="IPR050817">
    <property type="entry name" value="DjlA_DnaK_co-chaperone"/>
</dbReference>
<dbReference type="Proteomes" id="UP000054908">
    <property type="component" value="Unassembled WGS sequence"/>
</dbReference>
<dbReference type="PATRIC" id="fig|466.6.peg.2980"/>
<gene>
    <name evidence="3" type="ORF">Lmac_2785</name>
</gene>
<proteinExistence type="predicted"/>
<dbReference type="PROSITE" id="PS50076">
    <property type="entry name" value="DNAJ_2"/>
    <property type="match status" value="1"/>
</dbReference>
<dbReference type="PANTHER" id="PTHR24074">
    <property type="entry name" value="CO-CHAPERONE PROTEIN DJLA"/>
    <property type="match status" value="1"/>
</dbReference>
<evidence type="ECO:0000313" key="3">
    <source>
        <dbReference type="EMBL" id="KTD23912.1"/>
    </source>
</evidence>
<dbReference type="InterPro" id="IPR036869">
    <property type="entry name" value="J_dom_sf"/>
</dbReference>
<dbReference type="Gene3D" id="1.10.287.110">
    <property type="entry name" value="DnaJ domain"/>
    <property type="match status" value="1"/>
</dbReference>
<dbReference type="RefSeq" id="WP_058453473.1">
    <property type="nucleotide sequence ID" value="NZ_CAAAIB010000008.1"/>
</dbReference>
<dbReference type="PRINTS" id="PR00625">
    <property type="entry name" value="JDOMAIN"/>
</dbReference>
<feature type="domain" description="J" evidence="2">
    <location>
        <begin position="3"/>
        <end position="64"/>
    </location>
</feature>
<dbReference type="Pfam" id="PF00226">
    <property type="entry name" value="DnaJ"/>
    <property type="match status" value="1"/>
</dbReference>
<dbReference type="STRING" id="466.Lmac_2785"/>
<keyword evidence="1" id="KW-0143">Chaperone</keyword>
<protein>
    <submittedName>
        <fullName evidence="3">Molecular chaperone DnaJ</fullName>
    </submittedName>
</protein>
<keyword evidence="4" id="KW-1185">Reference proteome</keyword>
<name>A0A0W0VV24_9GAMM</name>
<dbReference type="InterPro" id="IPR032871">
    <property type="entry name" value="AHH_dom_containing"/>
</dbReference>
<dbReference type="CDD" id="cd06257">
    <property type="entry name" value="DnaJ"/>
    <property type="match status" value="1"/>
</dbReference>
<dbReference type="SMART" id="SM00271">
    <property type="entry name" value="DnaJ"/>
    <property type="match status" value="1"/>
</dbReference>
<dbReference type="SUPFAM" id="SSF46565">
    <property type="entry name" value="Chaperone J-domain"/>
    <property type="match status" value="1"/>
</dbReference>
<dbReference type="InterPro" id="IPR001623">
    <property type="entry name" value="DnaJ_domain"/>
</dbReference>
<accession>A0A0W0VV24</accession>
<evidence type="ECO:0000313" key="4">
    <source>
        <dbReference type="Proteomes" id="UP000054908"/>
    </source>
</evidence>
<dbReference type="Pfam" id="PF14412">
    <property type="entry name" value="AHH"/>
    <property type="match status" value="1"/>
</dbReference>
<evidence type="ECO:0000256" key="1">
    <source>
        <dbReference type="ARBA" id="ARBA00023186"/>
    </source>
</evidence>
<dbReference type="EMBL" id="LNYL01000051">
    <property type="protein sequence ID" value="KTD23912.1"/>
    <property type="molecule type" value="Genomic_DNA"/>
</dbReference>
<sequence>MRDLYEVLGVPKEATPNEIKNAYRKLSLQAHPDRGGSTERMQHLNAAYEVLSDPTKRRHFDASLDAAREADVDEESAVDIVGHLREGKTIPYSFSFRAAHTEFLKQCQHTPLSPREKEKKPFSSTHYSFSGMNYAHIFDLLHAKRDYSQLEAATVPKEALTVQLAVKILMDFLSGRYYGPALTKLIDYLSQQVPKTGQQVSIDTFYQGVFEIIALAEKPAKEHQSLISAMQKLSDFAKRAPDGLLPILIPLFYDSHFRNLFAYTLTLSWHSDEGKLEPGLFQQFDGYEETKNLLLVLKERLSTSSEIKELTELIRYVKLLFLFEKDKHRREAEEKEADAYRESAFHCLDWIPALLDKCNREVLANVFLQVGFQLQRAASVSESPTEQMADEQLALKLYLTAVGIAPHCTPNVEIYINTAVIKGLSSFTYQNKVLQEILPVLKERTLNLVDVFPFLESPKSNITLVKEEHKTLHLMRRLLKTMVAIYDHNKSHAPAIPLGHDSVTILYQAYEACLKNWYQEEYDPVLENQFRVELMEELLFDNGWTFLDVEQRLTSPWIMVDRNKDGWLNPTRTLPFPKDEEVTIYRAINGAKINYKTGEIEFYLTPWSQDRPSYERLFTLYDFQEMLEKNLQGAIFSLDPADANKPYHPFNKMRYAPNQLLETELFNTMLMTDYILKFLTTDQEVQGYYPFAQRPVDDMIQHLPGYLRKIIKDFQSTQHSGQLHRFWIEAEELNLFVDEQGQDENKTTRIGVDTVKMVVKKHRMERDINGELHDVLDDEEGWPIYVLTPQQFQELSQGKRTIIGHAMIFIHAEAKLYYWENQEVVKSFFPTREYRDTLIRLYTQPRDGDGKVIANSSNMPLIYKVTTEMAQHAGMPNRYSPEFIFAHKFTTHYDEFAQYLPEFGRLRELSRISALIRYLSGIRQANKESIQALNALLGISFAYNYFTLHAYKVYQQEQDRVLQHTMSTFKKWREQIPKAVLSTMSQEDKWKLTDKMSSHFPHSPYADIEMAFEHGDDKAVDRIAAEESKHLFHEQREKDLKLAWGFFNAHFSDEEEQNKEVTKECLWVPASVRHEVHKEDSRGTNRYSFFVYGGVNVQPRINVVQGGNRPLGGNPVNGGSFNRNAVTKGFQDHHIASNTNSHTKNHQAFALAGININSRANKIYLPTDPSLHKTRSIHQGRHTNSYSVKVARRLDTVVEQGRAQGWTQQQYRAETRKVLSALRQELRAGNIGLNKNLRPEATKW</sequence>
<comment type="caution">
    <text evidence="3">The sequence shown here is derived from an EMBL/GenBank/DDBJ whole genome shotgun (WGS) entry which is preliminary data.</text>
</comment>
<evidence type="ECO:0000259" key="2">
    <source>
        <dbReference type="PROSITE" id="PS50076"/>
    </source>
</evidence>
<reference evidence="3 4" key="1">
    <citation type="submission" date="2015-11" db="EMBL/GenBank/DDBJ databases">
        <title>Genomic analysis of 38 Legionella species identifies large and diverse effector repertoires.</title>
        <authorList>
            <person name="Burstein D."/>
            <person name="Amaro F."/>
            <person name="Zusman T."/>
            <person name="Lifshitz Z."/>
            <person name="Cohen O."/>
            <person name="Gilbert J.A."/>
            <person name="Pupko T."/>
            <person name="Shuman H.A."/>
            <person name="Segal G."/>
        </authorList>
    </citation>
    <scope>NUCLEOTIDE SEQUENCE [LARGE SCALE GENOMIC DNA]</scope>
    <source>
        <strain evidence="3 4">PX-1-G2-E2</strain>
    </source>
</reference>